<dbReference type="PROSITE" id="PS01180">
    <property type="entry name" value="CUB"/>
    <property type="match status" value="1"/>
</dbReference>
<dbReference type="PANTHER" id="PTHR24252:SF7">
    <property type="entry name" value="HYALIN"/>
    <property type="match status" value="1"/>
</dbReference>
<dbReference type="AlphaFoldDB" id="A0A0K2UMY8"/>
<dbReference type="InterPro" id="IPR043504">
    <property type="entry name" value="Peptidase_S1_PA_chymotrypsin"/>
</dbReference>
<dbReference type="GO" id="GO:0006508">
    <property type="term" value="P:proteolysis"/>
    <property type="evidence" value="ECO:0007669"/>
    <property type="project" value="UniProtKB-KW"/>
</dbReference>
<keyword evidence="4" id="KW-0732">Signal</keyword>
<sequence length="533" mass="59374">MRPIYCFAFILIWAMGSSGNLFSYEANRSCLTSSLKGVCYNKLQCLARGGQISGYCSNALLSEVCCVFVQKGCYSNPSSQEKSLYFTNPKYPDYDSEANSCYLTVYFQPNVCWIKIEYNNFQLPSSKNGLCHYNYLTIINGGSGSGSMICGFKSRMASLIERPYKTKENAIKINILTQAEKYAWNIRVVQIECDQIQPLPRDPSCGFTGAPNSLVARSLNTLESPRNQLRHIYKPHGGDGALNLNRISPLLRRKLNTEMNYPGFNIRGSFCKSIFHDEFTEASEKIINGVEAPVFAFPWIVSFQYRGDHFCGGSIIDPQWVMTAAHCFDFPNLHEFLEGVEVSIGDHDISLSNETRSTIRTIERIWIYPAWYRNPGSDGDLALIKLESPVVNIGSKAIHSVCMPDEHSVSKLESMKSGIAAGWGITESGDKSKVLRMVELNRIPLSVCKKNMEPLLIDIKKGMLCTLKGTNSRETVCSGDSGSPFMARYGSRFFVIGVVSFSTTDCNAPFPAVYTRVSQFVKWMGAVISSADS</sequence>
<comment type="caution">
    <text evidence="2">Lacks conserved residue(s) required for the propagation of feature annotation.</text>
</comment>
<dbReference type="InterPro" id="IPR018114">
    <property type="entry name" value="TRYPSIN_HIS"/>
</dbReference>
<dbReference type="SMART" id="SM00020">
    <property type="entry name" value="Tryp_SPc"/>
    <property type="match status" value="1"/>
</dbReference>
<accession>A0A0K2UMY8</accession>
<proteinExistence type="predicted"/>
<dbReference type="PROSITE" id="PS00135">
    <property type="entry name" value="TRYPSIN_SER"/>
    <property type="match status" value="1"/>
</dbReference>
<protein>
    <submittedName>
        <fullName evidence="7">Chymotrypsinlike [Falco peregrinus]</fullName>
    </submittedName>
</protein>
<dbReference type="SUPFAM" id="SSF49854">
    <property type="entry name" value="Spermadhesin, CUB domain"/>
    <property type="match status" value="1"/>
</dbReference>
<dbReference type="PROSITE" id="PS50240">
    <property type="entry name" value="TRYPSIN_DOM"/>
    <property type="match status" value="1"/>
</dbReference>
<keyword evidence="3" id="KW-0720">Serine protease</keyword>
<dbReference type="FunFam" id="2.40.10.10:FF:000068">
    <property type="entry name" value="transmembrane protease serine 2"/>
    <property type="match status" value="1"/>
</dbReference>
<dbReference type="InterPro" id="IPR033116">
    <property type="entry name" value="TRYPSIN_SER"/>
</dbReference>
<dbReference type="Pfam" id="PF00089">
    <property type="entry name" value="Trypsin"/>
    <property type="match status" value="1"/>
</dbReference>
<gene>
    <name evidence="7" type="primary">CTRL</name>
</gene>
<feature type="domain" description="Peptidase S1" evidence="6">
    <location>
        <begin position="286"/>
        <end position="529"/>
    </location>
</feature>
<keyword evidence="3" id="KW-0645">Protease</keyword>
<feature type="domain" description="CUB" evidence="5">
    <location>
        <begin position="73"/>
        <end position="191"/>
    </location>
</feature>
<evidence type="ECO:0000256" key="1">
    <source>
        <dbReference type="ARBA" id="ARBA00023157"/>
    </source>
</evidence>
<reference evidence="7" key="1">
    <citation type="submission" date="2014-05" db="EMBL/GenBank/DDBJ databases">
        <authorList>
            <person name="Chronopoulou M."/>
        </authorList>
    </citation>
    <scope>NUCLEOTIDE SEQUENCE</scope>
    <source>
        <tissue evidence="7">Whole organism</tissue>
    </source>
</reference>
<dbReference type="Gene3D" id="2.60.120.290">
    <property type="entry name" value="Spermadhesin, CUB domain"/>
    <property type="match status" value="1"/>
</dbReference>
<evidence type="ECO:0000256" key="4">
    <source>
        <dbReference type="SAM" id="SignalP"/>
    </source>
</evidence>
<evidence type="ECO:0000256" key="2">
    <source>
        <dbReference type="PROSITE-ProRule" id="PRU00059"/>
    </source>
</evidence>
<name>A0A0K2UMY8_LEPSM</name>
<evidence type="ECO:0000259" key="6">
    <source>
        <dbReference type="PROSITE" id="PS50240"/>
    </source>
</evidence>
<dbReference type="PANTHER" id="PTHR24252">
    <property type="entry name" value="ACROSIN-RELATED"/>
    <property type="match status" value="1"/>
</dbReference>
<keyword evidence="1" id="KW-1015">Disulfide bond</keyword>
<dbReference type="InterPro" id="IPR035914">
    <property type="entry name" value="Sperma_CUB_dom_sf"/>
</dbReference>
<dbReference type="OrthoDB" id="6364766at2759"/>
<dbReference type="GO" id="GO:0004252">
    <property type="term" value="F:serine-type endopeptidase activity"/>
    <property type="evidence" value="ECO:0007669"/>
    <property type="project" value="InterPro"/>
</dbReference>
<feature type="signal peptide" evidence="4">
    <location>
        <begin position="1"/>
        <end position="19"/>
    </location>
</feature>
<dbReference type="PRINTS" id="PR00722">
    <property type="entry name" value="CHYMOTRYPSIN"/>
</dbReference>
<dbReference type="PROSITE" id="PS00134">
    <property type="entry name" value="TRYPSIN_HIS"/>
    <property type="match status" value="1"/>
</dbReference>
<dbReference type="InterPro" id="IPR009003">
    <property type="entry name" value="Peptidase_S1_PA"/>
</dbReference>
<organism evidence="7">
    <name type="scientific">Lepeophtheirus salmonis</name>
    <name type="common">Salmon louse</name>
    <name type="synonym">Caligus salmonis</name>
    <dbReference type="NCBI Taxonomy" id="72036"/>
    <lineage>
        <taxon>Eukaryota</taxon>
        <taxon>Metazoa</taxon>
        <taxon>Ecdysozoa</taxon>
        <taxon>Arthropoda</taxon>
        <taxon>Crustacea</taxon>
        <taxon>Multicrustacea</taxon>
        <taxon>Hexanauplia</taxon>
        <taxon>Copepoda</taxon>
        <taxon>Siphonostomatoida</taxon>
        <taxon>Caligidae</taxon>
        <taxon>Lepeophtheirus</taxon>
    </lineage>
</organism>
<dbReference type="InterPro" id="IPR001314">
    <property type="entry name" value="Peptidase_S1A"/>
</dbReference>
<evidence type="ECO:0000256" key="3">
    <source>
        <dbReference type="RuleBase" id="RU363034"/>
    </source>
</evidence>
<evidence type="ECO:0000313" key="7">
    <source>
        <dbReference type="EMBL" id="CDW39400.1"/>
    </source>
</evidence>
<evidence type="ECO:0000259" key="5">
    <source>
        <dbReference type="PROSITE" id="PS01180"/>
    </source>
</evidence>
<dbReference type="InterPro" id="IPR000859">
    <property type="entry name" value="CUB_dom"/>
</dbReference>
<feature type="chain" id="PRO_5005488871" evidence="4">
    <location>
        <begin position="20"/>
        <end position="533"/>
    </location>
</feature>
<dbReference type="InterPro" id="IPR001254">
    <property type="entry name" value="Trypsin_dom"/>
</dbReference>
<dbReference type="CDD" id="cd00190">
    <property type="entry name" value="Tryp_SPc"/>
    <property type="match status" value="1"/>
</dbReference>
<dbReference type="Pfam" id="PF00431">
    <property type="entry name" value="CUB"/>
    <property type="match status" value="1"/>
</dbReference>
<dbReference type="SUPFAM" id="SSF50494">
    <property type="entry name" value="Trypsin-like serine proteases"/>
    <property type="match status" value="1"/>
</dbReference>
<dbReference type="Gene3D" id="2.40.10.10">
    <property type="entry name" value="Trypsin-like serine proteases"/>
    <property type="match status" value="1"/>
</dbReference>
<dbReference type="EMBL" id="HACA01022039">
    <property type="protein sequence ID" value="CDW39400.1"/>
    <property type="molecule type" value="Transcribed_RNA"/>
</dbReference>
<keyword evidence="3" id="KW-0378">Hydrolase</keyword>